<evidence type="ECO:0000259" key="11">
    <source>
        <dbReference type="Pfam" id="PF03033"/>
    </source>
</evidence>
<dbReference type="PANTHER" id="PTHR21015:SF22">
    <property type="entry name" value="GLYCOSYLTRANSFERASE"/>
    <property type="match status" value="1"/>
</dbReference>
<organism evidence="13 14">
    <name type="scientific">Candidatus Scatenecus faecavium</name>
    <dbReference type="NCBI Taxonomy" id="2840915"/>
    <lineage>
        <taxon>Bacteria</taxon>
        <taxon>Candidatus Scatenecus</taxon>
    </lineage>
</organism>
<protein>
    <recommendedName>
        <fullName evidence="10">UDP-N-acetylglucosamine--N-acetylmuramyl-(pentapeptide) pyrophosphoryl-undecaprenol N-acetylglucosamine transferase</fullName>
        <ecNumber evidence="10">2.4.1.227</ecNumber>
    </recommendedName>
    <alternativeName>
        <fullName evidence="10">Undecaprenyl-PP-MurNAc-pentapeptide-UDPGlcNAc GlcNAc transferase</fullName>
    </alternativeName>
</protein>
<accession>A0A9D1K4C5</accession>
<evidence type="ECO:0000256" key="1">
    <source>
        <dbReference type="ARBA" id="ARBA00022475"/>
    </source>
</evidence>
<dbReference type="GO" id="GO:0050511">
    <property type="term" value="F:undecaprenyldiphospho-muramoylpentapeptide beta-N-acetylglucosaminyltransferase activity"/>
    <property type="evidence" value="ECO:0007669"/>
    <property type="project" value="UniProtKB-UniRule"/>
</dbReference>
<evidence type="ECO:0000256" key="6">
    <source>
        <dbReference type="ARBA" id="ARBA00022984"/>
    </source>
</evidence>
<keyword evidence="6 10" id="KW-0573">Peptidoglycan synthesis</keyword>
<dbReference type="GO" id="GO:0008360">
    <property type="term" value="P:regulation of cell shape"/>
    <property type="evidence" value="ECO:0007669"/>
    <property type="project" value="UniProtKB-KW"/>
</dbReference>
<comment type="function">
    <text evidence="10">Cell wall formation. Catalyzes the transfer of a GlcNAc subunit on undecaprenyl-pyrophosphoryl-MurNAc-pentapeptide (lipid intermediate I) to form undecaprenyl-pyrophosphoryl-MurNAc-(pentapeptide)GlcNAc (lipid intermediate II).</text>
</comment>
<dbReference type="HAMAP" id="MF_00033">
    <property type="entry name" value="MurG"/>
    <property type="match status" value="1"/>
</dbReference>
<dbReference type="Gene3D" id="3.40.50.2000">
    <property type="entry name" value="Glycogen Phosphorylase B"/>
    <property type="match status" value="2"/>
</dbReference>
<dbReference type="EMBL" id="DVJO01000187">
    <property type="protein sequence ID" value="HIS83677.1"/>
    <property type="molecule type" value="Genomic_DNA"/>
</dbReference>
<feature type="binding site" evidence="10">
    <location>
        <begin position="19"/>
        <end position="21"/>
    </location>
    <ligand>
        <name>UDP-N-acetyl-alpha-D-glucosamine</name>
        <dbReference type="ChEBI" id="CHEBI:57705"/>
    </ligand>
</feature>
<feature type="binding site" evidence="10">
    <location>
        <position position="201"/>
    </location>
    <ligand>
        <name>UDP-N-acetyl-alpha-D-glucosamine</name>
        <dbReference type="ChEBI" id="CHEBI:57705"/>
    </ligand>
</feature>
<evidence type="ECO:0000256" key="4">
    <source>
        <dbReference type="ARBA" id="ARBA00022679"/>
    </source>
</evidence>
<comment type="catalytic activity">
    <reaction evidence="10">
        <text>di-trans,octa-cis-undecaprenyl diphospho-N-acetyl-alpha-D-muramoyl-L-alanyl-D-glutamyl-meso-2,6-diaminopimeloyl-D-alanyl-D-alanine + UDP-N-acetyl-alpha-D-glucosamine = di-trans,octa-cis-undecaprenyl diphospho-[N-acetyl-alpha-D-glucosaminyl-(1-&gt;4)]-N-acetyl-alpha-D-muramoyl-L-alanyl-D-glutamyl-meso-2,6-diaminopimeloyl-D-alanyl-D-alanine + UDP + H(+)</text>
        <dbReference type="Rhea" id="RHEA:31227"/>
        <dbReference type="ChEBI" id="CHEBI:15378"/>
        <dbReference type="ChEBI" id="CHEBI:57705"/>
        <dbReference type="ChEBI" id="CHEBI:58223"/>
        <dbReference type="ChEBI" id="CHEBI:61387"/>
        <dbReference type="ChEBI" id="CHEBI:61388"/>
        <dbReference type="EC" id="2.4.1.227"/>
    </reaction>
</comment>
<reference evidence="13" key="2">
    <citation type="journal article" date="2021" name="PeerJ">
        <title>Extensive microbial diversity within the chicken gut microbiome revealed by metagenomics and culture.</title>
        <authorList>
            <person name="Gilroy R."/>
            <person name="Ravi A."/>
            <person name="Getino M."/>
            <person name="Pursley I."/>
            <person name="Horton D.L."/>
            <person name="Alikhan N.F."/>
            <person name="Baker D."/>
            <person name="Gharbi K."/>
            <person name="Hall N."/>
            <person name="Watson M."/>
            <person name="Adriaenssens E.M."/>
            <person name="Foster-Nyarko E."/>
            <person name="Jarju S."/>
            <person name="Secka A."/>
            <person name="Antonio M."/>
            <person name="Oren A."/>
            <person name="Chaudhuri R.R."/>
            <person name="La Ragione R."/>
            <person name="Hildebrand F."/>
            <person name="Pallen M.J."/>
        </authorList>
    </citation>
    <scope>NUCLEOTIDE SEQUENCE</scope>
    <source>
        <strain evidence="13">CHK152-2994</strain>
    </source>
</reference>
<dbReference type="PANTHER" id="PTHR21015">
    <property type="entry name" value="UDP-N-ACETYLGLUCOSAMINE--N-ACETYLMURAMYL-(PENTAPEPTIDE) PYROPHOSPHORYL-UNDECAPRENOL N-ACETYLGLUCOSAMINE TRANSFERASE 1"/>
    <property type="match status" value="1"/>
</dbReference>
<evidence type="ECO:0000256" key="8">
    <source>
        <dbReference type="ARBA" id="ARBA00023306"/>
    </source>
</evidence>
<dbReference type="SUPFAM" id="SSF53756">
    <property type="entry name" value="UDP-Glycosyltransferase/glycogen phosphorylase"/>
    <property type="match status" value="1"/>
</dbReference>
<keyword evidence="1 10" id="KW-1003">Cell membrane</keyword>
<sequence length="375" mass="41130">MTEKDSAEQKTFFITGGGTGGHIYPAIAVADELCARKAKVFYVGNPKNLEFDIVKQKGYDFLPVNVHGMPRGAKLALVKWMFELGLAVLKSAGYILKYKPDAVFGTGGYVSAPALFAAKLTKTPYMLHDCDAKPGLVTRKLSAGANCVSLAFDCASKEIPNKNCLINGNPIRKTFKSLSKEEARRSLGLDDKLTLCIMGGSQGARSINDAAVEVLKKFSKEYDLQVIFQTGKKNFERVIEQLLKVYPDYANDKNLIIKPYFDDMVTVLKASDIAVSRSGSLSLSELSASGTASILVPYPHAAADHQRKNAKYMQEKSAALYLEDADTNSQTLSELVSYLLENREELKRLKQNALSLAKYDAVDLISDKLIEISKA</sequence>
<dbReference type="AlphaFoldDB" id="A0A9D1K4C5"/>
<dbReference type="Pfam" id="PF04101">
    <property type="entry name" value="Glyco_tran_28_C"/>
    <property type="match status" value="1"/>
</dbReference>
<comment type="caution">
    <text evidence="13">The sequence shown here is derived from an EMBL/GenBank/DDBJ whole genome shotgun (WGS) entry which is preliminary data.</text>
</comment>
<keyword evidence="7 10" id="KW-0472">Membrane</keyword>
<feature type="domain" description="Glycosyltransferase family 28 N-terminal" evidence="11">
    <location>
        <begin position="13"/>
        <end position="147"/>
    </location>
</feature>
<proteinExistence type="inferred from homology"/>
<dbReference type="InterPro" id="IPR004276">
    <property type="entry name" value="GlycoTrans_28_N"/>
</dbReference>
<keyword evidence="4 10" id="KW-0808">Transferase</keyword>
<keyword evidence="5 10" id="KW-0133">Cell shape</keyword>
<dbReference type="GO" id="GO:0051301">
    <property type="term" value="P:cell division"/>
    <property type="evidence" value="ECO:0007669"/>
    <property type="project" value="UniProtKB-KW"/>
</dbReference>
<comment type="pathway">
    <text evidence="10">Cell wall biogenesis; peptidoglycan biosynthesis.</text>
</comment>
<evidence type="ECO:0000256" key="9">
    <source>
        <dbReference type="ARBA" id="ARBA00023316"/>
    </source>
</evidence>
<feature type="binding site" evidence="10">
    <location>
        <position position="306"/>
    </location>
    <ligand>
        <name>UDP-N-acetyl-alpha-D-glucosamine</name>
        <dbReference type="ChEBI" id="CHEBI:57705"/>
    </ligand>
</feature>
<evidence type="ECO:0000256" key="3">
    <source>
        <dbReference type="ARBA" id="ARBA00022676"/>
    </source>
</evidence>
<dbReference type="NCBIfam" id="TIGR01133">
    <property type="entry name" value="murG"/>
    <property type="match status" value="1"/>
</dbReference>
<dbReference type="Pfam" id="PF03033">
    <property type="entry name" value="Glyco_transf_28"/>
    <property type="match status" value="1"/>
</dbReference>
<comment type="similarity">
    <text evidence="10">Belongs to the glycosyltransferase 28 family. MurG subfamily.</text>
</comment>
<dbReference type="GO" id="GO:0071555">
    <property type="term" value="P:cell wall organization"/>
    <property type="evidence" value="ECO:0007669"/>
    <property type="project" value="UniProtKB-KW"/>
</dbReference>
<name>A0A9D1K4C5_9BACT</name>
<evidence type="ECO:0000256" key="2">
    <source>
        <dbReference type="ARBA" id="ARBA00022618"/>
    </source>
</evidence>
<dbReference type="GO" id="GO:0005975">
    <property type="term" value="P:carbohydrate metabolic process"/>
    <property type="evidence" value="ECO:0007669"/>
    <property type="project" value="InterPro"/>
</dbReference>
<dbReference type="GO" id="GO:0005886">
    <property type="term" value="C:plasma membrane"/>
    <property type="evidence" value="ECO:0007669"/>
    <property type="project" value="UniProtKB-SubCell"/>
</dbReference>
<reference evidence="13" key="1">
    <citation type="submission" date="2020-10" db="EMBL/GenBank/DDBJ databases">
        <authorList>
            <person name="Gilroy R."/>
        </authorList>
    </citation>
    <scope>NUCLEOTIDE SEQUENCE</scope>
    <source>
        <strain evidence="13">CHK152-2994</strain>
    </source>
</reference>
<dbReference type="EC" id="2.4.1.227" evidence="10"/>
<evidence type="ECO:0000313" key="13">
    <source>
        <dbReference type="EMBL" id="HIS83677.1"/>
    </source>
</evidence>
<keyword evidence="8 10" id="KW-0131">Cell cycle</keyword>
<feature type="binding site" evidence="10">
    <location>
        <position position="172"/>
    </location>
    <ligand>
        <name>UDP-N-acetyl-alpha-D-glucosamine</name>
        <dbReference type="ChEBI" id="CHEBI:57705"/>
    </ligand>
</feature>
<evidence type="ECO:0000259" key="12">
    <source>
        <dbReference type="Pfam" id="PF04101"/>
    </source>
</evidence>
<evidence type="ECO:0000256" key="7">
    <source>
        <dbReference type="ARBA" id="ARBA00023136"/>
    </source>
</evidence>
<dbReference type="CDD" id="cd03785">
    <property type="entry name" value="GT28_MurG"/>
    <property type="match status" value="1"/>
</dbReference>
<comment type="caution">
    <text evidence="10">Lacks conserved residue(s) required for the propagation of feature annotation.</text>
</comment>
<keyword evidence="9 10" id="KW-0961">Cell wall biogenesis/degradation</keyword>
<gene>
    <name evidence="10 13" type="primary">murG</name>
    <name evidence="13" type="ORF">IAD41_08760</name>
</gene>
<dbReference type="InterPro" id="IPR006009">
    <property type="entry name" value="GlcNAc_MurG"/>
</dbReference>
<comment type="subcellular location">
    <subcellularLocation>
        <location evidence="10">Cell membrane</location>
        <topology evidence="10">Peripheral membrane protein</topology>
        <orientation evidence="10">Cytoplasmic side</orientation>
    </subcellularLocation>
</comment>
<evidence type="ECO:0000256" key="10">
    <source>
        <dbReference type="HAMAP-Rule" id="MF_00033"/>
    </source>
</evidence>
<keyword evidence="3 10" id="KW-0328">Glycosyltransferase</keyword>
<dbReference type="InterPro" id="IPR007235">
    <property type="entry name" value="Glyco_trans_28_C"/>
</dbReference>
<dbReference type="GO" id="GO:0009252">
    <property type="term" value="P:peptidoglycan biosynthetic process"/>
    <property type="evidence" value="ECO:0007669"/>
    <property type="project" value="UniProtKB-UniRule"/>
</dbReference>
<keyword evidence="2 10" id="KW-0132">Cell division</keyword>
<evidence type="ECO:0000313" key="14">
    <source>
        <dbReference type="Proteomes" id="UP000824139"/>
    </source>
</evidence>
<evidence type="ECO:0000256" key="5">
    <source>
        <dbReference type="ARBA" id="ARBA00022960"/>
    </source>
</evidence>
<feature type="domain" description="Glycosyl transferase family 28 C-terminal" evidence="12">
    <location>
        <begin position="194"/>
        <end position="363"/>
    </location>
</feature>
<dbReference type="Proteomes" id="UP000824139">
    <property type="component" value="Unassembled WGS sequence"/>
</dbReference>